<proteinExistence type="predicted"/>
<protein>
    <submittedName>
        <fullName evidence="1">Uncharacterized protein</fullName>
    </submittedName>
</protein>
<dbReference type="EMBL" id="QGLE01000004">
    <property type="protein sequence ID" value="PWR24218.1"/>
    <property type="molecule type" value="Genomic_DNA"/>
</dbReference>
<dbReference type="AlphaFoldDB" id="A0A317EAT5"/>
<reference evidence="1 2" key="1">
    <citation type="submission" date="2018-05" db="EMBL/GenBank/DDBJ databases">
        <title>Zavarzinia sp. HR-AS.</title>
        <authorList>
            <person name="Lee Y."/>
            <person name="Jeon C.O."/>
        </authorList>
    </citation>
    <scope>NUCLEOTIDE SEQUENCE [LARGE SCALE GENOMIC DNA]</scope>
    <source>
        <strain evidence="1 2">HR-AS</strain>
    </source>
</reference>
<accession>A0A317EAT5</accession>
<evidence type="ECO:0000313" key="2">
    <source>
        <dbReference type="Proteomes" id="UP000245461"/>
    </source>
</evidence>
<dbReference type="RefSeq" id="WP_109904828.1">
    <property type="nucleotide sequence ID" value="NZ_QGLE01000004.1"/>
</dbReference>
<gene>
    <name evidence="1" type="ORF">DKG74_08855</name>
</gene>
<evidence type="ECO:0000313" key="1">
    <source>
        <dbReference type="EMBL" id="PWR24218.1"/>
    </source>
</evidence>
<comment type="caution">
    <text evidence="1">The sequence shown here is derived from an EMBL/GenBank/DDBJ whole genome shotgun (WGS) entry which is preliminary data.</text>
</comment>
<dbReference type="Proteomes" id="UP000245461">
    <property type="component" value="Unassembled WGS sequence"/>
</dbReference>
<name>A0A317EAT5_9PROT</name>
<sequence>MLDRQKLAKILARAESDHDAEALTAVRMAVKLARGAGMTLGQAVEGGAAAAQIREPRSQSAQVDQGTWDRGYWAGKRAGVAEAFGPMEHERAGFRRHIDALEAELEQYRPALDWKALARAYAEEGKRWGSAKAKAIAGRALRNELTVEDKITLRHFAGNKNQ</sequence>
<organism evidence="1 2">
    <name type="scientific">Zavarzinia aquatilis</name>
    <dbReference type="NCBI Taxonomy" id="2211142"/>
    <lineage>
        <taxon>Bacteria</taxon>
        <taxon>Pseudomonadati</taxon>
        <taxon>Pseudomonadota</taxon>
        <taxon>Alphaproteobacteria</taxon>
        <taxon>Rhodospirillales</taxon>
        <taxon>Zavarziniaceae</taxon>
        <taxon>Zavarzinia</taxon>
    </lineage>
</organism>
<dbReference type="OrthoDB" id="7346411at2"/>
<keyword evidence="2" id="KW-1185">Reference proteome</keyword>